<gene>
    <name evidence="5" type="ORF">B0H66DRAFT_520643</name>
</gene>
<dbReference type="SMART" id="SM00823">
    <property type="entry name" value="PKS_PP"/>
    <property type="match status" value="1"/>
</dbReference>
<dbReference type="InterPro" id="IPR020806">
    <property type="entry name" value="PKS_PP-bd"/>
</dbReference>
<dbReference type="InterPro" id="IPR020845">
    <property type="entry name" value="AMP-binding_CS"/>
</dbReference>
<comment type="caution">
    <text evidence="5">The sequence shown here is derived from an EMBL/GenBank/DDBJ whole genome shotgun (WGS) entry which is preliminary data.</text>
</comment>
<dbReference type="InterPro" id="IPR036736">
    <property type="entry name" value="ACP-like_sf"/>
</dbReference>
<dbReference type="InterPro" id="IPR020802">
    <property type="entry name" value="TesA-like"/>
</dbReference>
<feature type="compositionally biased region" description="Polar residues" evidence="3">
    <location>
        <begin position="670"/>
        <end position="681"/>
    </location>
</feature>
<keyword evidence="2" id="KW-0597">Phosphoprotein</keyword>
<evidence type="ECO:0000259" key="4">
    <source>
        <dbReference type="PROSITE" id="PS50075"/>
    </source>
</evidence>
<dbReference type="PANTHER" id="PTHR24096">
    <property type="entry name" value="LONG-CHAIN-FATTY-ACID--COA LIGASE"/>
    <property type="match status" value="1"/>
</dbReference>
<dbReference type="Proteomes" id="UP001283341">
    <property type="component" value="Unassembled WGS sequence"/>
</dbReference>
<dbReference type="SUPFAM" id="SSF56801">
    <property type="entry name" value="Acetyl-CoA synthetase-like"/>
    <property type="match status" value="1"/>
</dbReference>
<dbReference type="PANTHER" id="PTHR24096:SF267">
    <property type="entry name" value="MALONATE--COA LIGASE ACSF3, MITOCHONDRIAL"/>
    <property type="match status" value="1"/>
</dbReference>
<accession>A0AAE0M0N1</accession>
<keyword evidence="6" id="KW-1185">Reference proteome</keyword>
<evidence type="ECO:0000313" key="6">
    <source>
        <dbReference type="Proteomes" id="UP001283341"/>
    </source>
</evidence>
<proteinExistence type="predicted"/>
<evidence type="ECO:0000256" key="2">
    <source>
        <dbReference type="ARBA" id="ARBA00022553"/>
    </source>
</evidence>
<feature type="region of interest" description="Disordered" evidence="3">
    <location>
        <begin position="276"/>
        <end position="295"/>
    </location>
</feature>
<reference evidence="5" key="1">
    <citation type="journal article" date="2023" name="Mol. Phylogenet. Evol.">
        <title>Genome-scale phylogeny and comparative genomics of the fungal order Sordariales.</title>
        <authorList>
            <person name="Hensen N."/>
            <person name="Bonometti L."/>
            <person name="Westerberg I."/>
            <person name="Brannstrom I.O."/>
            <person name="Guillou S."/>
            <person name="Cros-Aarteil S."/>
            <person name="Calhoun S."/>
            <person name="Haridas S."/>
            <person name="Kuo A."/>
            <person name="Mondo S."/>
            <person name="Pangilinan J."/>
            <person name="Riley R."/>
            <person name="LaButti K."/>
            <person name="Andreopoulos B."/>
            <person name="Lipzen A."/>
            <person name="Chen C."/>
            <person name="Yan M."/>
            <person name="Daum C."/>
            <person name="Ng V."/>
            <person name="Clum A."/>
            <person name="Steindorff A."/>
            <person name="Ohm R.A."/>
            <person name="Martin F."/>
            <person name="Silar P."/>
            <person name="Natvig D.O."/>
            <person name="Lalanne C."/>
            <person name="Gautier V."/>
            <person name="Ament-Velasquez S.L."/>
            <person name="Kruys A."/>
            <person name="Hutchinson M.I."/>
            <person name="Powell A.J."/>
            <person name="Barry K."/>
            <person name="Miller A.N."/>
            <person name="Grigoriev I.V."/>
            <person name="Debuchy R."/>
            <person name="Gladieux P."/>
            <person name="Hiltunen Thoren M."/>
            <person name="Johannesson H."/>
        </authorList>
    </citation>
    <scope>NUCLEOTIDE SEQUENCE</scope>
    <source>
        <strain evidence="5">CBS 118394</strain>
    </source>
</reference>
<evidence type="ECO:0000256" key="1">
    <source>
        <dbReference type="ARBA" id="ARBA00022450"/>
    </source>
</evidence>
<organism evidence="5 6">
    <name type="scientific">Apodospora peruviana</name>
    <dbReference type="NCBI Taxonomy" id="516989"/>
    <lineage>
        <taxon>Eukaryota</taxon>
        <taxon>Fungi</taxon>
        <taxon>Dikarya</taxon>
        <taxon>Ascomycota</taxon>
        <taxon>Pezizomycotina</taxon>
        <taxon>Sordariomycetes</taxon>
        <taxon>Sordariomycetidae</taxon>
        <taxon>Sordariales</taxon>
        <taxon>Lasiosphaeriaceae</taxon>
        <taxon>Apodospora</taxon>
    </lineage>
</organism>
<dbReference type="Pfam" id="PF00501">
    <property type="entry name" value="AMP-binding"/>
    <property type="match status" value="1"/>
</dbReference>
<dbReference type="GO" id="GO:0006633">
    <property type="term" value="P:fatty acid biosynthetic process"/>
    <property type="evidence" value="ECO:0007669"/>
    <property type="project" value="TreeGrafter"/>
</dbReference>
<dbReference type="InterPro" id="IPR000873">
    <property type="entry name" value="AMP-dep_synth/lig_dom"/>
</dbReference>
<dbReference type="Gene3D" id="3.40.50.1820">
    <property type="entry name" value="alpha/beta hydrolase"/>
    <property type="match status" value="1"/>
</dbReference>
<dbReference type="GO" id="GO:0031177">
    <property type="term" value="F:phosphopantetheine binding"/>
    <property type="evidence" value="ECO:0007669"/>
    <property type="project" value="InterPro"/>
</dbReference>
<dbReference type="Gene3D" id="1.10.1200.10">
    <property type="entry name" value="ACP-like"/>
    <property type="match status" value="1"/>
</dbReference>
<protein>
    <recommendedName>
        <fullName evidence="4">Carrier domain-containing protein</fullName>
    </recommendedName>
</protein>
<dbReference type="PROSITE" id="PS00455">
    <property type="entry name" value="AMP_BINDING"/>
    <property type="match status" value="1"/>
</dbReference>
<name>A0AAE0M0N1_9PEZI</name>
<dbReference type="GO" id="GO:0031957">
    <property type="term" value="F:very long-chain fatty acid-CoA ligase activity"/>
    <property type="evidence" value="ECO:0007669"/>
    <property type="project" value="TreeGrafter"/>
</dbReference>
<sequence>MSSWKSLQELLKSRAEIDNSGQLFIYTSGNTVTPKVVSYKELYNQAKAFSAVVRSLANFEKDSPVLLHLDNHWDTILWFWAVLLADGLPVLSSPFSNVDEHRRQHIQGLASLLESPICLIQSKSSPLFGNDHGMHLFDIGELALSVETRNSHDGDDPKPKPGDLAALMLTSGSTGNAKAVRLTHKQILASVAGKSAHRKLPLDRPMLNWIGMDHVAGLIEIHMHALFLGVDQVHVNAVDVVSSPRIFLDLLSHHRVSRSFAPNFFLAKLVSTVQTPTTNGNTMTDGTTHGLSSSSTEQDWDLSNLLWLVSGGEANDVKTVDAVATLLQQYGAPRNVVSAGFGMTETCAGCIYHLDNPNYDMANGNAVCSLGTPVPGAEMRVAVSINKSPDEVIVLAQSDEQGELQVRGPMVFEGYYRNDKATREAFTSDGWFRTGDQAVIDPHGNLNLIGRTTDVININGVKFVTADIQMALEQALAGRVSRLVVFPSRAAHTEQITVAYVPLSSSDQGDKSEEDIRAQIDQVAVEVCMFSSASRPLVFALRAESVPLLPTSALGKISRAKMRILFEGGAFEQDVRLHAEAVSAVKTRSEERRPASEQEELLINDFAETLGSSPDDFDIDTSVFDLGFTSMHLIRLKHRIDTRLGVAVPIITVIKNPTARSLAAALFPDKTSSSSGRQNGHAQHGGDDGNSSYDPVVTFRTKGAKTPLWLVHPGVGEVLVFVGLAHHMSDDDRPLYALRARGFEPGQTVFASIEEAVDTYVAVIRARQPTGPYALAGYSYGTMLAFEVAKRLELADGVGVVKFLGSFNLPPHIKHRMRQLNWNMCLLNLAYFLDLTTEDYAESLDRQSDYCNKTREEAMEHILQVADVDRLRELGHGPESLARWADVAYGLQSMAVDYDPEGVVDSMDVFHAIPLKAVSRSREEWLRDHVGKWSQFTRTTPRFHEVDGAHYTMIGPDHVVSFSKKLKAALVDRGI</sequence>
<dbReference type="PROSITE" id="PS50075">
    <property type="entry name" value="CARRIER"/>
    <property type="match status" value="1"/>
</dbReference>
<keyword evidence="1" id="KW-0596">Phosphopantetheine</keyword>
<dbReference type="Gene3D" id="3.40.50.12780">
    <property type="entry name" value="N-terminal domain of ligase-like"/>
    <property type="match status" value="1"/>
</dbReference>
<feature type="compositionally biased region" description="Low complexity" evidence="3">
    <location>
        <begin position="276"/>
        <end position="288"/>
    </location>
</feature>
<dbReference type="SUPFAM" id="SSF47336">
    <property type="entry name" value="ACP-like"/>
    <property type="match status" value="1"/>
</dbReference>
<dbReference type="Pfam" id="PF00550">
    <property type="entry name" value="PP-binding"/>
    <property type="match status" value="1"/>
</dbReference>
<dbReference type="Gene3D" id="3.30.300.30">
    <property type="match status" value="1"/>
</dbReference>
<reference evidence="5" key="2">
    <citation type="submission" date="2023-06" db="EMBL/GenBank/DDBJ databases">
        <authorList>
            <consortium name="Lawrence Berkeley National Laboratory"/>
            <person name="Haridas S."/>
            <person name="Hensen N."/>
            <person name="Bonometti L."/>
            <person name="Westerberg I."/>
            <person name="Brannstrom I.O."/>
            <person name="Guillou S."/>
            <person name="Cros-Aarteil S."/>
            <person name="Calhoun S."/>
            <person name="Kuo A."/>
            <person name="Mondo S."/>
            <person name="Pangilinan J."/>
            <person name="Riley R."/>
            <person name="Labutti K."/>
            <person name="Andreopoulos B."/>
            <person name="Lipzen A."/>
            <person name="Chen C."/>
            <person name="Yanf M."/>
            <person name="Daum C."/>
            <person name="Ng V."/>
            <person name="Clum A."/>
            <person name="Steindorff A."/>
            <person name="Ohm R."/>
            <person name="Martin F."/>
            <person name="Silar P."/>
            <person name="Natvig D."/>
            <person name="Lalanne C."/>
            <person name="Gautier V."/>
            <person name="Ament-Velasquez S.L."/>
            <person name="Kruys A."/>
            <person name="Hutchinson M.I."/>
            <person name="Powell A.J."/>
            <person name="Barry K."/>
            <person name="Miller A.N."/>
            <person name="Grigoriev I.V."/>
            <person name="Debuchy R."/>
            <person name="Gladieux P."/>
            <person name="Thoren M.H."/>
            <person name="Johannesson H."/>
        </authorList>
    </citation>
    <scope>NUCLEOTIDE SEQUENCE</scope>
    <source>
        <strain evidence="5">CBS 118394</strain>
    </source>
</reference>
<dbReference type="SUPFAM" id="SSF53474">
    <property type="entry name" value="alpha/beta-Hydrolases"/>
    <property type="match status" value="1"/>
</dbReference>
<dbReference type="InterPro" id="IPR001031">
    <property type="entry name" value="Thioesterase"/>
</dbReference>
<dbReference type="InterPro" id="IPR029058">
    <property type="entry name" value="AB_hydrolase_fold"/>
</dbReference>
<dbReference type="Pfam" id="PF00975">
    <property type="entry name" value="Thioesterase"/>
    <property type="match status" value="1"/>
</dbReference>
<dbReference type="InterPro" id="IPR045851">
    <property type="entry name" value="AMP-bd_C_sf"/>
</dbReference>
<feature type="region of interest" description="Disordered" evidence="3">
    <location>
        <begin position="669"/>
        <end position="694"/>
    </location>
</feature>
<feature type="domain" description="Carrier" evidence="4">
    <location>
        <begin position="593"/>
        <end position="670"/>
    </location>
</feature>
<evidence type="ECO:0000313" key="5">
    <source>
        <dbReference type="EMBL" id="KAK3314585.1"/>
    </source>
</evidence>
<dbReference type="InterPro" id="IPR009081">
    <property type="entry name" value="PP-bd_ACP"/>
</dbReference>
<dbReference type="EMBL" id="JAUEDM010000006">
    <property type="protein sequence ID" value="KAK3314585.1"/>
    <property type="molecule type" value="Genomic_DNA"/>
</dbReference>
<dbReference type="AlphaFoldDB" id="A0AAE0M0N1"/>
<evidence type="ECO:0000256" key="3">
    <source>
        <dbReference type="SAM" id="MobiDB-lite"/>
    </source>
</evidence>
<dbReference type="InterPro" id="IPR042099">
    <property type="entry name" value="ANL_N_sf"/>
</dbReference>
<dbReference type="SMART" id="SM00824">
    <property type="entry name" value="PKS_TE"/>
    <property type="match status" value="1"/>
</dbReference>